<evidence type="ECO:0000256" key="1">
    <source>
        <dbReference type="SAM" id="Coils"/>
    </source>
</evidence>
<dbReference type="Proteomes" id="UP001328107">
    <property type="component" value="Unassembled WGS sequence"/>
</dbReference>
<evidence type="ECO:0000256" key="2">
    <source>
        <dbReference type="SAM" id="MobiDB-lite"/>
    </source>
</evidence>
<comment type="caution">
    <text evidence="3">The sequence shown here is derived from an EMBL/GenBank/DDBJ whole genome shotgun (WGS) entry which is preliminary data.</text>
</comment>
<name>A0AAN5IBH9_9BILA</name>
<reference evidence="4" key="1">
    <citation type="submission" date="2022-10" db="EMBL/GenBank/DDBJ databases">
        <title>Genome assembly of Pristionchus species.</title>
        <authorList>
            <person name="Yoshida K."/>
            <person name="Sommer R.J."/>
        </authorList>
    </citation>
    <scope>NUCLEOTIDE SEQUENCE [LARGE SCALE GENOMIC DNA]</scope>
    <source>
        <strain evidence="4">RS5460</strain>
    </source>
</reference>
<accession>A0AAN5IBH9</accession>
<gene>
    <name evidence="3" type="ORF">PMAYCL1PPCAC_26911</name>
</gene>
<proteinExistence type="predicted"/>
<feature type="compositionally biased region" description="Basic and acidic residues" evidence="2">
    <location>
        <begin position="128"/>
        <end position="151"/>
    </location>
</feature>
<evidence type="ECO:0000313" key="4">
    <source>
        <dbReference type="Proteomes" id="UP001328107"/>
    </source>
</evidence>
<dbReference type="EMBL" id="BTRK01000006">
    <property type="protein sequence ID" value="GMR56716.1"/>
    <property type="molecule type" value="Genomic_DNA"/>
</dbReference>
<feature type="coiled-coil region" evidence="1">
    <location>
        <begin position="38"/>
        <end position="68"/>
    </location>
</feature>
<feature type="region of interest" description="Disordered" evidence="2">
    <location>
        <begin position="94"/>
        <end position="186"/>
    </location>
</feature>
<sequence length="186" mass="21815">MNCQIYTSCQHGPMPSRSFYIDFPGCRRNFLPLKWEPVLNLDEKNQEIEKLRKELNEVKEAAAQYKQELTMRAQHRDEIRRSWKNFEKKLANEKKKWANNDTEFTDNQETGQEGRLAQFPLPVMEEPIAERNEDKHGDNHDKKNGKGHGDASDTNLDDGEGTNQKPKRKKKNILTRVANMFRKNKS</sequence>
<evidence type="ECO:0000313" key="3">
    <source>
        <dbReference type="EMBL" id="GMR56716.1"/>
    </source>
</evidence>
<dbReference type="AlphaFoldDB" id="A0AAN5IBH9"/>
<organism evidence="3 4">
    <name type="scientific">Pristionchus mayeri</name>
    <dbReference type="NCBI Taxonomy" id="1317129"/>
    <lineage>
        <taxon>Eukaryota</taxon>
        <taxon>Metazoa</taxon>
        <taxon>Ecdysozoa</taxon>
        <taxon>Nematoda</taxon>
        <taxon>Chromadorea</taxon>
        <taxon>Rhabditida</taxon>
        <taxon>Rhabditina</taxon>
        <taxon>Diplogasteromorpha</taxon>
        <taxon>Diplogasteroidea</taxon>
        <taxon>Neodiplogasteridae</taxon>
        <taxon>Pristionchus</taxon>
    </lineage>
</organism>
<protein>
    <submittedName>
        <fullName evidence="3">Uncharacterized protein</fullName>
    </submittedName>
</protein>
<feature type="compositionally biased region" description="Polar residues" evidence="2">
    <location>
        <begin position="99"/>
        <end position="111"/>
    </location>
</feature>
<keyword evidence="4" id="KW-1185">Reference proteome</keyword>
<keyword evidence="1" id="KW-0175">Coiled coil</keyword>